<sequence>MTKRLPLAKLSLLRPLITALSERGVDPEIVLERVGLTEGAVLSGDEAVHIMVVHQFLEACAEAVEDLTFCASVGSRLDPRGWPMIESALSAGGSLADFLSTFISRANEVTSSVTTYLEIRGDQAIYGETRLFRPTILPAQNDGFMVGLSLGILRRAVGDRFDSGEMTIVLCNPDVLPANFSKFKRLKGDEMGFRLKFPSKWLVHSVDRKVLGNSVGTCDQTNEVSRFLADFRAVIAHRIGQGGLSANDAATLVSMSRATLARRLAKEKTSVSDELRRAKIAYAKDRLRTSGDTVDEIAGALGYSDRSNFSRAFREAVGLSPRAFRSRIDVNRTGPET</sequence>
<dbReference type="PRINTS" id="PR00032">
    <property type="entry name" value="HTHARAC"/>
</dbReference>
<dbReference type="InterPro" id="IPR018060">
    <property type="entry name" value="HTH_AraC"/>
</dbReference>
<dbReference type="Gene3D" id="1.10.10.60">
    <property type="entry name" value="Homeodomain-like"/>
    <property type="match status" value="1"/>
</dbReference>
<evidence type="ECO:0000256" key="2">
    <source>
        <dbReference type="ARBA" id="ARBA00023125"/>
    </source>
</evidence>
<proteinExistence type="predicted"/>
<dbReference type="AlphaFoldDB" id="A0A6B2NUM8"/>
<evidence type="ECO:0000313" key="5">
    <source>
        <dbReference type="EMBL" id="NDW46317.1"/>
    </source>
</evidence>
<dbReference type="PROSITE" id="PS01124">
    <property type="entry name" value="HTH_ARAC_FAMILY_2"/>
    <property type="match status" value="1"/>
</dbReference>
<dbReference type="EMBL" id="JAAGOX010000025">
    <property type="protein sequence ID" value="NDW46317.1"/>
    <property type="molecule type" value="Genomic_DNA"/>
</dbReference>
<keyword evidence="1" id="KW-0805">Transcription regulation</keyword>
<keyword evidence="2" id="KW-0238">DNA-binding</keyword>
<dbReference type="GO" id="GO:0003700">
    <property type="term" value="F:DNA-binding transcription factor activity"/>
    <property type="evidence" value="ECO:0007669"/>
    <property type="project" value="InterPro"/>
</dbReference>
<organism evidence="5">
    <name type="scientific">Ruegeria sp. PrR005</name>
    <dbReference type="NCBI Taxonomy" id="2706882"/>
    <lineage>
        <taxon>Bacteria</taxon>
        <taxon>Pseudomonadati</taxon>
        <taxon>Pseudomonadota</taxon>
        <taxon>Alphaproteobacteria</taxon>
        <taxon>Rhodobacterales</taxon>
        <taxon>Roseobacteraceae</taxon>
        <taxon>Ruegeria</taxon>
    </lineage>
</organism>
<dbReference type="GO" id="GO:0000976">
    <property type="term" value="F:transcription cis-regulatory region binding"/>
    <property type="evidence" value="ECO:0007669"/>
    <property type="project" value="TreeGrafter"/>
</dbReference>
<accession>A0A6B2NUM8</accession>
<name>A0A6B2NUM8_9RHOB</name>
<comment type="caution">
    <text evidence="5">The sequence shown here is derived from an EMBL/GenBank/DDBJ whole genome shotgun (WGS) entry which is preliminary data.</text>
</comment>
<evidence type="ECO:0000256" key="1">
    <source>
        <dbReference type="ARBA" id="ARBA00023015"/>
    </source>
</evidence>
<evidence type="ECO:0000259" key="4">
    <source>
        <dbReference type="PROSITE" id="PS01124"/>
    </source>
</evidence>
<feature type="domain" description="HTH araC/xylS-type" evidence="4">
    <location>
        <begin position="229"/>
        <end position="327"/>
    </location>
</feature>
<gene>
    <name evidence="5" type="ORF">G0P99_15220</name>
</gene>
<dbReference type="InterPro" id="IPR009057">
    <property type="entry name" value="Homeodomain-like_sf"/>
</dbReference>
<dbReference type="SUPFAM" id="SSF46689">
    <property type="entry name" value="Homeodomain-like"/>
    <property type="match status" value="1"/>
</dbReference>
<dbReference type="GO" id="GO:0005829">
    <property type="term" value="C:cytosol"/>
    <property type="evidence" value="ECO:0007669"/>
    <property type="project" value="TreeGrafter"/>
</dbReference>
<dbReference type="InterPro" id="IPR020449">
    <property type="entry name" value="Tscrpt_reg_AraC-type_HTH"/>
</dbReference>
<keyword evidence="3" id="KW-0804">Transcription</keyword>
<dbReference type="PANTHER" id="PTHR47894:SF1">
    <property type="entry name" value="HTH-TYPE TRANSCRIPTIONAL REGULATOR VQSM"/>
    <property type="match status" value="1"/>
</dbReference>
<dbReference type="PANTHER" id="PTHR47894">
    <property type="entry name" value="HTH-TYPE TRANSCRIPTIONAL REGULATOR GADX"/>
    <property type="match status" value="1"/>
</dbReference>
<dbReference type="Pfam" id="PF12833">
    <property type="entry name" value="HTH_18"/>
    <property type="match status" value="1"/>
</dbReference>
<reference evidence="5" key="1">
    <citation type="submission" date="2020-02" db="EMBL/GenBank/DDBJ databases">
        <title>Delineation of the pyrene-degrading pathway in Roseobacter clade bacteria by genomic analysis.</title>
        <authorList>
            <person name="Zhou H."/>
            <person name="Wang H."/>
        </authorList>
    </citation>
    <scope>NUCLEOTIDE SEQUENCE</scope>
    <source>
        <strain evidence="5">PrR005</strain>
    </source>
</reference>
<dbReference type="SMART" id="SM00342">
    <property type="entry name" value="HTH_ARAC"/>
    <property type="match status" value="1"/>
</dbReference>
<evidence type="ECO:0000256" key="3">
    <source>
        <dbReference type="ARBA" id="ARBA00023163"/>
    </source>
</evidence>
<dbReference type="RefSeq" id="WP_164131307.1">
    <property type="nucleotide sequence ID" value="NZ_JAAGOX010000025.1"/>
</dbReference>
<protein>
    <submittedName>
        <fullName evidence="5">Helix-turn-helix transcriptional regulator</fullName>
    </submittedName>
</protein>